<dbReference type="OrthoDB" id="1918237at2759"/>
<feature type="region of interest" description="Disordered" evidence="2">
    <location>
        <begin position="533"/>
        <end position="762"/>
    </location>
</feature>
<dbReference type="PANTHER" id="PTHR12484:SF4">
    <property type="entry name" value="A-KINASE ANCHOR PROTEIN 17A"/>
    <property type="match status" value="1"/>
</dbReference>
<keyword evidence="4" id="KW-1185">Reference proteome</keyword>
<dbReference type="Pfam" id="PF25015">
    <property type="entry name" value="RBD_AKAP-17A"/>
    <property type="match status" value="1"/>
</dbReference>
<dbReference type="PANTHER" id="PTHR12484">
    <property type="entry name" value="B-LYMPHOCYTE ANTIGEN-RELATED"/>
    <property type="match status" value="1"/>
</dbReference>
<dbReference type="AlphaFoldDB" id="A0A6H5IGP6"/>
<evidence type="ECO:0000313" key="4">
    <source>
        <dbReference type="Proteomes" id="UP000479190"/>
    </source>
</evidence>
<evidence type="ECO:0000256" key="2">
    <source>
        <dbReference type="SAM" id="MobiDB-lite"/>
    </source>
</evidence>
<evidence type="ECO:0008006" key="5">
    <source>
        <dbReference type="Google" id="ProtNLM"/>
    </source>
</evidence>
<dbReference type="Proteomes" id="UP000479190">
    <property type="component" value="Unassembled WGS sequence"/>
</dbReference>
<accession>A0A6H5IGP6</accession>
<feature type="region of interest" description="Disordered" evidence="2">
    <location>
        <begin position="1"/>
        <end position="20"/>
    </location>
</feature>
<feature type="region of interest" description="Disordered" evidence="2">
    <location>
        <begin position="480"/>
        <end position="505"/>
    </location>
</feature>
<dbReference type="InterPro" id="IPR056852">
    <property type="entry name" value="AK17A/B"/>
</dbReference>
<proteinExistence type="predicted"/>
<feature type="compositionally biased region" description="Basic residues" evidence="2">
    <location>
        <begin position="536"/>
        <end position="610"/>
    </location>
</feature>
<protein>
    <recommendedName>
        <fullName evidence="5">RRM domain-containing protein</fullName>
    </recommendedName>
</protein>
<reference evidence="3 4" key="1">
    <citation type="submission" date="2020-02" db="EMBL/GenBank/DDBJ databases">
        <authorList>
            <person name="Ferguson B K."/>
        </authorList>
    </citation>
    <scope>NUCLEOTIDE SEQUENCE [LARGE SCALE GENOMIC DNA]</scope>
</reference>
<feature type="compositionally biased region" description="Basic and acidic residues" evidence="2">
    <location>
        <begin position="1"/>
        <end position="12"/>
    </location>
</feature>
<feature type="compositionally biased region" description="Basic and acidic residues" evidence="2">
    <location>
        <begin position="641"/>
        <end position="762"/>
    </location>
</feature>
<evidence type="ECO:0000256" key="1">
    <source>
        <dbReference type="SAM" id="Coils"/>
    </source>
</evidence>
<keyword evidence="1" id="KW-0175">Coiled coil</keyword>
<feature type="coiled-coil region" evidence="1">
    <location>
        <begin position="302"/>
        <end position="339"/>
    </location>
</feature>
<gene>
    <name evidence="3" type="ORF">TBRA_LOCUS8845</name>
</gene>
<feature type="compositionally biased region" description="Basic residues" evidence="2">
    <location>
        <begin position="622"/>
        <end position="633"/>
    </location>
</feature>
<organism evidence="3 4">
    <name type="scientific">Trichogramma brassicae</name>
    <dbReference type="NCBI Taxonomy" id="86971"/>
    <lineage>
        <taxon>Eukaryota</taxon>
        <taxon>Metazoa</taxon>
        <taxon>Ecdysozoa</taxon>
        <taxon>Arthropoda</taxon>
        <taxon>Hexapoda</taxon>
        <taxon>Insecta</taxon>
        <taxon>Pterygota</taxon>
        <taxon>Neoptera</taxon>
        <taxon>Endopterygota</taxon>
        <taxon>Hymenoptera</taxon>
        <taxon>Apocrita</taxon>
        <taxon>Proctotrupomorpha</taxon>
        <taxon>Chalcidoidea</taxon>
        <taxon>Trichogrammatidae</taxon>
        <taxon>Trichogramma</taxon>
    </lineage>
</organism>
<sequence length="762" mass="89998">MSDNKNNKDETNSGKVVNGHSSCKDFSDTVPFYTQRGIYLKPIAKINVSVNLPQLKTPGKTISTWDVMEKMRLLIRPDEFASLKVIQSTLEFMRFEADLGDKSRLQRVLAKLDGQRLNLAGFPNILKVKAAETKDDFPSKHSWDSYFRDARHMNELKAGERPDTIHITGLPISWFCEDGSKTPSEQLMIKIFHKWGDVKRVDIPAADPYRSRMRLETNKQQTFSFGDGIYFDIYIQFSEYMDFVKTMNVLRGMKLLKKEKESQHQIASIKVDFDKTKHMTDNSVSRRAFERKRLIAQDDLARDKLLKKKLAEEKEKEEVKNKQEKVEQEKYSRRRMREEKRKRKAITVFRKQEEDKVSLKIAYEERKLIKTQRQLESMRLLGELFDRIKKKKSDIDSDKSDDEKSKAKNKDELGKKFYCSLLQNNLSATLKNGNSLELYSFIVAPIVRPEVYLPGDHNSWYYNSPLPLLPYPPMNNFRRGRGMRGFRGNRGPRSRRDASDYQPPTQLNEQYYKYFASLVGQDYHDFIHSDEERYVSRRSRSRNRSRSRSRSRSKSRDRKRRSLSKSRRRSRSRSRTRSPRTKYNRRKHRTRSPSRTPPRSKRRHRSNSRFRRSESQVCVTRAKSRTPVKRNRSRSWSLPRSTERRSCSWAKDSNDEKKVSDEKNAAKNDSKKTDGNKETKNHDNKSEHKEKERDKSTDKDKVKNKSSKVTKEKEKEKEKSKDKKKNKTSEKVKDKVKEVDKNHAKKDDKIFEMVNDKMRENA</sequence>
<dbReference type="EMBL" id="CADCXV010000840">
    <property type="protein sequence ID" value="CAB0037008.1"/>
    <property type="molecule type" value="Genomic_DNA"/>
</dbReference>
<name>A0A6H5IGP6_9HYME</name>
<evidence type="ECO:0000313" key="3">
    <source>
        <dbReference type="EMBL" id="CAB0037008.1"/>
    </source>
</evidence>